<evidence type="ECO:0000313" key="5">
    <source>
        <dbReference type="Proteomes" id="UP000430146"/>
    </source>
</evidence>
<accession>A0A5S9R263</accession>
<dbReference type="InterPro" id="IPR029787">
    <property type="entry name" value="Nucleotide_cyclase"/>
</dbReference>
<organism evidence="4 5">
    <name type="scientific">Mycolicibacterium vanbaalenii</name>
    <name type="common">Mycobacterium vanbaalenii</name>
    <dbReference type="NCBI Taxonomy" id="110539"/>
    <lineage>
        <taxon>Bacteria</taxon>
        <taxon>Bacillati</taxon>
        <taxon>Actinomycetota</taxon>
        <taxon>Actinomycetes</taxon>
        <taxon>Mycobacteriales</taxon>
        <taxon>Mycobacteriaceae</taxon>
        <taxon>Mycolicibacterium</taxon>
    </lineage>
</organism>
<dbReference type="Proteomes" id="UP000430146">
    <property type="component" value="Unassembled WGS sequence"/>
</dbReference>
<dbReference type="Pfam" id="PF00211">
    <property type="entry name" value="Guanylate_cyc"/>
    <property type="match status" value="1"/>
</dbReference>
<dbReference type="PROSITE" id="PS50125">
    <property type="entry name" value="GUANYLATE_CYCLASE_2"/>
    <property type="match status" value="1"/>
</dbReference>
<name>A0A5S9R263_MYCVN</name>
<reference evidence="4 5" key="1">
    <citation type="submission" date="2019-11" db="EMBL/GenBank/DDBJ databases">
        <authorList>
            <person name="Holert J."/>
        </authorList>
    </citation>
    <scope>NUCLEOTIDE SEQUENCE [LARGE SCALE GENOMIC DNA]</scope>
    <source>
        <strain evidence="4">BC8_1</strain>
    </source>
</reference>
<dbReference type="GO" id="GO:0009190">
    <property type="term" value="P:cyclic nucleotide biosynthetic process"/>
    <property type="evidence" value="ECO:0007669"/>
    <property type="project" value="InterPro"/>
</dbReference>
<protein>
    <recommendedName>
        <fullName evidence="3">Guanylate cyclase domain-containing protein</fullName>
    </recommendedName>
</protein>
<dbReference type="EMBL" id="CACSIP010000032">
    <property type="protein sequence ID" value="CAA0127912.1"/>
    <property type="molecule type" value="Genomic_DNA"/>
</dbReference>
<dbReference type="GO" id="GO:0035556">
    <property type="term" value="P:intracellular signal transduction"/>
    <property type="evidence" value="ECO:0007669"/>
    <property type="project" value="InterPro"/>
</dbReference>
<proteinExistence type="inferred from homology"/>
<dbReference type="RefSeq" id="WP_159233069.1">
    <property type="nucleotide sequence ID" value="NZ_CACSIP010000032.1"/>
</dbReference>
<dbReference type="SMART" id="SM00044">
    <property type="entry name" value="CYCc"/>
    <property type="match status" value="1"/>
</dbReference>
<feature type="transmembrane region" description="Helical" evidence="2">
    <location>
        <begin position="6"/>
        <end position="31"/>
    </location>
</feature>
<keyword evidence="2" id="KW-1133">Transmembrane helix</keyword>
<evidence type="ECO:0000313" key="4">
    <source>
        <dbReference type="EMBL" id="CAA0127912.1"/>
    </source>
</evidence>
<dbReference type="GO" id="GO:0004016">
    <property type="term" value="F:adenylate cyclase activity"/>
    <property type="evidence" value="ECO:0007669"/>
    <property type="project" value="UniProtKB-ARBA"/>
</dbReference>
<dbReference type="SUPFAM" id="SSF55073">
    <property type="entry name" value="Nucleotide cyclase"/>
    <property type="match status" value="1"/>
</dbReference>
<gene>
    <name evidence="4" type="ORF">AELLOGFF_05369</name>
</gene>
<evidence type="ECO:0000256" key="2">
    <source>
        <dbReference type="SAM" id="Phobius"/>
    </source>
</evidence>
<evidence type="ECO:0000256" key="1">
    <source>
        <dbReference type="ARBA" id="ARBA00005381"/>
    </source>
</evidence>
<keyword evidence="5" id="KW-1185">Reference proteome</keyword>
<dbReference type="PANTHER" id="PTHR43081">
    <property type="entry name" value="ADENYLATE CYCLASE, TERMINAL-DIFFERENTIATION SPECIFIC-RELATED"/>
    <property type="match status" value="1"/>
</dbReference>
<dbReference type="InterPro" id="IPR050697">
    <property type="entry name" value="Adenylyl/Guanylyl_Cyclase_3/4"/>
</dbReference>
<keyword evidence="2" id="KW-0812">Transmembrane</keyword>
<evidence type="ECO:0000259" key="3">
    <source>
        <dbReference type="PROSITE" id="PS50125"/>
    </source>
</evidence>
<feature type="domain" description="Guanylate cyclase" evidence="3">
    <location>
        <begin position="116"/>
        <end position="228"/>
    </location>
</feature>
<dbReference type="Gene3D" id="3.30.70.1230">
    <property type="entry name" value="Nucleotide cyclase"/>
    <property type="match status" value="1"/>
</dbReference>
<dbReference type="CDD" id="cd07302">
    <property type="entry name" value="CHD"/>
    <property type="match status" value="1"/>
</dbReference>
<dbReference type="AlphaFoldDB" id="A0A5S9R263"/>
<keyword evidence="2" id="KW-0472">Membrane</keyword>
<dbReference type="PANTHER" id="PTHR43081:SF1">
    <property type="entry name" value="ADENYLATE CYCLASE, TERMINAL-DIFFERENTIATION SPECIFIC"/>
    <property type="match status" value="1"/>
</dbReference>
<dbReference type="InterPro" id="IPR001054">
    <property type="entry name" value="A/G_cyclase"/>
</dbReference>
<comment type="similarity">
    <text evidence="1">Belongs to the adenylyl cyclase class-3 family.</text>
</comment>
<sequence>MVTPDWVTVALVVVVVLQFVGLVALGVWLIVSRRTLADARRQLRRHRDAAPHRPRRRPVGVAPRAVRTVVHTLQGADSLIRKGIVGSVRSSVEDLAGWARVERPDLARITADGRVVLVFSDIEGSTERNESLGDRAWVKVLERHNDLIERRVAGHQGYVVKNQGDGFMIAFARPDEALRCCVSVQQALRAEPERYDGIRVRIGAHAGSSVRRGDDLFGRDVAMAARIADLADGGEILVSQALRDSVDDADVRFGDPIDVELKGLNGTQTVYAVGIPAGH</sequence>
<dbReference type="OrthoDB" id="9801841at2"/>